<gene>
    <name evidence="1" type="primary">hisE</name>
    <name evidence="1" type="ORF">magneo_173</name>
</gene>
<evidence type="ECO:0000313" key="1">
    <source>
        <dbReference type="EMBL" id="PIM95438.1"/>
    </source>
</evidence>
<dbReference type="EMBL" id="NXGM01000031">
    <property type="protein sequence ID" value="PIM95438.1"/>
    <property type="molecule type" value="Genomic_DNA"/>
</dbReference>
<comment type="caution">
    <text evidence="1">The sequence shown here is derived from an EMBL/GenBank/DDBJ whole genome shotgun (WGS) entry which is preliminary data.</text>
</comment>
<proteinExistence type="predicted"/>
<evidence type="ECO:0000313" key="2">
    <source>
        <dbReference type="Proteomes" id="UP000228684"/>
    </source>
</evidence>
<sequence length="215" mass="25560">MMDNVILNIRRGSWKFWCCWGLYKLMRLVSIKSQIISDQNPLTTGLFITRPEIIFKRIKEEQIELTLTINFQADREVVMESIDLIHKVFLLARSIGFNINNVIRLIDYKYIEVLVQRYKKRPNLSRINKFNYNMGYRLSMNNFRSNELDNIGLGWLNDSISNLSMFITKFRPGGYRYHNILEVLFFNVLQNIITLVCNRNIKYSMIINEAINKMV</sequence>
<keyword evidence="2" id="KW-1185">Reference proteome</keyword>
<accession>A0ABX4MFS7</accession>
<organism evidence="1 2">
    <name type="scientific">Candidatus Hodgkinia cicadicola</name>
    <dbReference type="NCBI Taxonomy" id="573658"/>
    <lineage>
        <taxon>Bacteria</taxon>
        <taxon>Pseudomonadati</taxon>
        <taxon>Pseudomonadota</taxon>
        <taxon>Alphaproteobacteria</taxon>
        <taxon>Hyphomicrobiales</taxon>
        <taxon>Candidatus Hodgkinia</taxon>
    </lineage>
</organism>
<protein>
    <submittedName>
        <fullName evidence="1">Phosphoribosyl-ATP pyrophosphatase</fullName>
    </submittedName>
</protein>
<reference evidence="1" key="1">
    <citation type="submission" date="2017-09" db="EMBL/GenBank/DDBJ databases">
        <authorList>
            <person name="Campbell M.A."/>
            <person name="Lukasik P."/>
            <person name="Simon C."/>
            <person name="McCutcheon J.P."/>
        </authorList>
    </citation>
    <scope>NUCLEOTIDE SEQUENCE [LARGE SCALE GENOMIC DNA]</scope>
    <source>
        <strain evidence="1">MAGNEO</strain>
    </source>
</reference>
<dbReference type="Gene3D" id="1.10.287.1080">
    <property type="entry name" value="MazG-like"/>
    <property type="match status" value="1"/>
</dbReference>
<dbReference type="SUPFAM" id="SSF101386">
    <property type="entry name" value="all-alpha NTP pyrophosphatases"/>
    <property type="match status" value="1"/>
</dbReference>
<dbReference type="Proteomes" id="UP000228684">
    <property type="component" value="Unassembled WGS sequence"/>
</dbReference>
<name>A0ABX4MFS7_9HYPH</name>